<evidence type="ECO:0000256" key="1">
    <source>
        <dbReference type="ARBA" id="ARBA00006835"/>
    </source>
</evidence>
<dbReference type="InterPro" id="IPR007641">
    <property type="entry name" value="RNA_pol_Rpb2_7"/>
</dbReference>
<dbReference type="Gene3D" id="3.90.1070.20">
    <property type="match status" value="1"/>
</dbReference>
<dbReference type="GO" id="GO:0000428">
    <property type="term" value="C:DNA-directed RNA polymerase complex"/>
    <property type="evidence" value="ECO:0007669"/>
    <property type="project" value="UniProtKB-KW"/>
</dbReference>
<feature type="domain" description="RNA polymerase Rpb2" evidence="14">
    <location>
        <begin position="477"/>
        <end position="539"/>
    </location>
</feature>
<keyword evidence="4" id="KW-0808">Transferase</keyword>
<dbReference type="InterPro" id="IPR007120">
    <property type="entry name" value="DNA-dir_RNAP_su2_dom"/>
</dbReference>
<dbReference type="InterPro" id="IPR007642">
    <property type="entry name" value="RNA_pol_Rpb2_2"/>
</dbReference>
<name>A0A6C0CRW3_9ZZZZ</name>
<dbReference type="InterPro" id="IPR037034">
    <property type="entry name" value="RNA_pol_Rpb2_2_sf"/>
</dbReference>
<dbReference type="EC" id="2.7.7.6" evidence="2"/>
<evidence type="ECO:0000256" key="6">
    <source>
        <dbReference type="ARBA" id="ARBA00022723"/>
    </source>
</evidence>
<dbReference type="Gene3D" id="3.90.1110.10">
    <property type="entry name" value="RNA polymerase Rpb2, domain 2"/>
    <property type="match status" value="1"/>
</dbReference>
<dbReference type="Pfam" id="PF04565">
    <property type="entry name" value="RNA_pol_Rpb2_3"/>
    <property type="match status" value="1"/>
</dbReference>
<feature type="region of interest" description="Disordered" evidence="9">
    <location>
        <begin position="1257"/>
        <end position="1314"/>
    </location>
</feature>
<dbReference type="GO" id="GO:0003899">
    <property type="term" value="F:DNA-directed RNA polymerase activity"/>
    <property type="evidence" value="ECO:0007669"/>
    <property type="project" value="UniProtKB-EC"/>
</dbReference>
<feature type="domain" description="DNA-directed RNA polymerase subunit 2 hybrid-binding" evidence="10">
    <location>
        <begin position="745"/>
        <end position="1131"/>
    </location>
</feature>
<accession>A0A6C0CRW3</accession>
<evidence type="ECO:0000256" key="8">
    <source>
        <dbReference type="ARBA" id="ARBA00023163"/>
    </source>
</evidence>
<dbReference type="GO" id="GO:0006351">
    <property type="term" value="P:DNA-templated transcription"/>
    <property type="evidence" value="ECO:0007669"/>
    <property type="project" value="InterPro"/>
</dbReference>
<evidence type="ECO:0000256" key="7">
    <source>
        <dbReference type="ARBA" id="ARBA00022833"/>
    </source>
</evidence>
<comment type="similarity">
    <text evidence="1">Belongs to the RNA polymerase beta chain family.</text>
</comment>
<dbReference type="InterPro" id="IPR007644">
    <property type="entry name" value="RNA_pol_bsu_protrusion"/>
</dbReference>
<dbReference type="Gene3D" id="3.90.1100.10">
    <property type="match status" value="1"/>
</dbReference>
<organism evidence="16">
    <name type="scientific">viral metagenome</name>
    <dbReference type="NCBI Taxonomy" id="1070528"/>
    <lineage>
        <taxon>unclassified sequences</taxon>
        <taxon>metagenomes</taxon>
        <taxon>organismal metagenomes</taxon>
    </lineage>
</organism>
<feature type="domain" description="RNA polymerase Rpb2" evidence="15">
    <location>
        <begin position="578"/>
        <end position="639"/>
    </location>
</feature>
<keyword evidence="8" id="KW-0804">Transcription</keyword>
<dbReference type="Gene3D" id="3.90.1800.10">
    <property type="entry name" value="RNA polymerase alpha subunit dimerisation domain"/>
    <property type="match status" value="1"/>
</dbReference>
<feature type="domain" description="RNA polymerase Rpb2" evidence="11">
    <location>
        <begin position="1134"/>
        <end position="1224"/>
    </location>
</feature>
<evidence type="ECO:0000256" key="5">
    <source>
        <dbReference type="ARBA" id="ARBA00022695"/>
    </source>
</evidence>
<evidence type="ECO:0000259" key="11">
    <source>
        <dbReference type="Pfam" id="PF04560"/>
    </source>
</evidence>
<dbReference type="Pfam" id="PF04563">
    <property type="entry name" value="RNA_pol_Rpb2_1"/>
    <property type="match status" value="1"/>
</dbReference>
<evidence type="ECO:0000313" key="16">
    <source>
        <dbReference type="EMBL" id="QHT07033.1"/>
    </source>
</evidence>
<proteinExistence type="inferred from homology"/>
<keyword evidence="5" id="KW-0548">Nucleotidyltransferase</keyword>
<dbReference type="GO" id="GO:0046872">
    <property type="term" value="F:metal ion binding"/>
    <property type="evidence" value="ECO:0007669"/>
    <property type="project" value="UniProtKB-KW"/>
</dbReference>
<dbReference type="Pfam" id="PF04560">
    <property type="entry name" value="RNA_pol_Rpb2_7"/>
    <property type="match status" value="1"/>
</dbReference>
<feature type="domain" description="RNA polymerase beta subunit protrusion" evidence="13">
    <location>
        <begin position="19"/>
        <end position="425"/>
    </location>
</feature>
<feature type="region of interest" description="Disordered" evidence="9">
    <location>
        <begin position="1114"/>
        <end position="1135"/>
    </location>
</feature>
<evidence type="ECO:0000256" key="4">
    <source>
        <dbReference type="ARBA" id="ARBA00022679"/>
    </source>
</evidence>
<dbReference type="GO" id="GO:0003677">
    <property type="term" value="F:DNA binding"/>
    <property type="evidence" value="ECO:0007669"/>
    <property type="project" value="InterPro"/>
</dbReference>
<feature type="region of interest" description="Disordered" evidence="9">
    <location>
        <begin position="1387"/>
        <end position="1407"/>
    </location>
</feature>
<dbReference type="SUPFAM" id="SSF64484">
    <property type="entry name" value="beta and beta-prime subunits of DNA dependent RNA-polymerase"/>
    <property type="match status" value="1"/>
</dbReference>
<dbReference type="Pfam" id="PF00562">
    <property type="entry name" value="RNA_pol_Rpb2_6"/>
    <property type="match status" value="1"/>
</dbReference>
<reference evidence="16" key="1">
    <citation type="journal article" date="2020" name="Nature">
        <title>Giant virus diversity and host interactions through global metagenomics.</title>
        <authorList>
            <person name="Schulz F."/>
            <person name="Roux S."/>
            <person name="Paez-Espino D."/>
            <person name="Jungbluth S."/>
            <person name="Walsh D.A."/>
            <person name="Denef V.J."/>
            <person name="McMahon K.D."/>
            <person name="Konstantinidis K.T."/>
            <person name="Eloe-Fadrosh E.A."/>
            <person name="Kyrpides N.C."/>
            <person name="Woyke T."/>
        </authorList>
    </citation>
    <scope>NUCLEOTIDE SEQUENCE</scope>
    <source>
        <strain evidence="16">GVMAG-M-3300021962-46</strain>
    </source>
</reference>
<dbReference type="InterPro" id="IPR007646">
    <property type="entry name" value="RNA_pol_Rpb2_4"/>
</dbReference>
<evidence type="ECO:0000256" key="3">
    <source>
        <dbReference type="ARBA" id="ARBA00022478"/>
    </source>
</evidence>
<evidence type="ECO:0000259" key="12">
    <source>
        <dbReference type="Pfam" id="PF04561"/>
    </source>
</evidence>
<keyword evidence="3" id="KW-0240">DNA-directed RNA polymerase</keyword>
<dbReference type="Gene3D" id="2.40.270.10">
    <property type="entry name" value="DNA-directed RNA polymerase, subunit 2, domain 6"/>
    <property type="match status" value="1"/>
</dbReference>
<keyword evidence="6" id="KW-0479">Metal-binding</keyword>
<evidence type="ECO:0000259" key="13">
    <source>
        <dbReference type="Pfam" id="PF04563"/>
    </source>
</evidence>
<dbReference type="GO" id="GO:0032549">
    <property type="term" value="F:ribonucleoside binding"/>
    <property type="evidence" value="ECO:0007669"/>
    <property type="project" value="InterPro"/>
</dbReference>
<evidence type="ECO:0000259" key="15">
    <source>
        <dbReference type="Pfam" id="PF04566"/>
    </source>
</evidence>
<dbReference type="CDD" id="cd00653">
    <property type="entry name" value="RNA_pol_B_RPB2"/>
    <property type="match status" value="1"/>
</dbReference>
<dbReference type="InterPro" id="IPR037033">
    <property type="entry name" value="DNA-dir_RNAP_su2_hyb_sf"/>
</dbReference>
<dbReference type="EMBL" id="MN739479">
    <property type="protein sequence ID" value="QHT07033.1"/>
    <property type="molecule type" value="Genomic_DNA"/>
</dbReference>
<keyword evidence="7" id="KW-0862">Zinc</keyword>
<feature type="compositionally biased region" description="Acidic residues" evidence="9">
    <location>
        <begin position="1395"/>
        <end position="1407"/>
    </location>
</feature>
<dbReference type="PANTHER" id="PTHR20856">
    <property type="entry name" value="DNA-DIRECTED RNA POLYMERASE I SUBUNIT 2"/>
    <property type="match status" value="1"/>
</dbReference>
<evidence type="ECO:0000259" key="14">
    <source>
        <dbReference type="Pfam" id="PF04565"/>
    </source>
</evidence>
<evidence type="ECO:0000256" key="9">
    <source>
        <dbReference type="SAM" id="MobiDB-lite"/>
    </source>
</evidence>
<feature type="domain" description="RNA polymerase Rpb2" evidence="12">
    <location>
        <begin position="263"/>
        <end position="392"/>
    </location>
</feature>
<dbReference type="Gene3D" id="2.40.50.150">
    <property type="match status" value="1"/>
</dbReference>
<dbReference type="InterPro" id="IPR007645">
    <property type="entry name" value="RNA_pol_Rpb2_3"/>
</dbReference>
<sequence>MESQRILDIYFKDHFYPFTKHHIDSYREFLRRYIPDVIRSYNPITMVKFRNNNEKDVELKVELFIGDEKGDKIYIDRPTLLDKDGNPVIMTPQDARLKNLTYSTRLYTDIMVRYTIAGKEAFIEKHFSHILLGEIPLMIHSDGCILHQQGPKVLQSFDECPFDQGGYFIVDGKEKVIISQERMVTNRLFLEKAKIMDEDELPNYSYKGWVRCTAESGETALLPKTIEFYVIHPDKTFSTNPEYEKYKGAILVSLPNLRDPENQKATKIPIFQLFRAFGIESDKEILQHIFGDVTKMPQEYMDFIRPSVSHCTDENIRVFSQLDAVERLKNYVRFKSHEHVHSILTQDMFPNMGNSYAMKARFLGYLIHYMMEMILQVKPIADRDGYGYKRIDLSGFLLSQLFHNIYKRFRKNCRDLMDQEYHYGPTKNTGHYEEMIRKENIQKIISPFFITERMKRSLKGLWGSTEQDENQEKVQDLSRISYIGFMSNLRRVNTPLDRSIKITSPHRLNAQQWGIICPFESPDGASIGYLKNFALLAQVSFGTNPEHLMEETQNCLRDLDYIPLEFTTSAMAHILTKIFINGRWVGCHYEPNIFTHRFRLLRRNGLINAFVSIAWKIDRNEIRIHTDPGRACRPLIIVQDEKTQIPEYTDKLTWFDLLFGTLLPKSEKSEELYYKSSYKSPFEMKEFSGLSKEKLFESLEKTKSCIEFVDIEEEDTRMVAMKVENITAFTTHLEIHPSTILSVVSTNIPLANHNQAPRNIFYGAQSKQAIGIYATNFSKRFDTMSYILHYPQKPIITTQNSHYISNDKLPAGFNTIVAIMTNTGYNQEDGVIINKTSIDRGMFQLTAYKSYSAQESSVNKNQYTMFANPIKLKQDLKIEIDQLKDDSNYQLLDENGIALHESFVTKGSKLAIIGMVEVTEQLKEIRKGLKVERIMVKNYRNASITSGVHHYGTIDKIYMDRTGTADDNNRICKMRFRKIRRPELGDKSCSRHGQKGVVGMIVPEEDMPFTKDGIVPDIIINPHAIPSRMTIGHLVECVFAKVCTMEGMIGDGSVFIPLDLEKIGDGLEEHGFERYGNEVLYNGRTGQQIETDIFMGPTYYLRLKHMVADKIHHRNTGPKDQLTQQPTSGRGKEGGLRIGEMERDVLLSYGFSQFVKESMMERSDKYTWAVCKLCGRIARYAPSQKLYECIGCISSDISVIQTPYAFKLLVQELETMGITPRFITDMVDMEMNEEEILDAYGSEAEAENMEMFESVEKEMEGGMEQEENDDKKQKNIELNEEDDDKKQKNIELNEEEEDEGEKRLDCDDDDEDIQCQKYDEATEQLLGGTKEQNQLEEQKHDNMNSLMTDFSDDEVDLIQEYKEDHMVEKQKQQDTKKVIYIEDSKWNNRDKLINPEDEMENERELED</sequence>
<dbReference type="InterPro" id="IPR014724">
    <property type="entry name" value="RNA_pol_RPB2_OB-fold"/>
</dbReference>
<dbReference type="InterPro" id="IPR015712">
    <property type="entry name" value="DNA-dir_RNA_pol_su2"/>
</dbReference>
<evidence type="ECO:0000256" key="2">
    <source>
        <dbReference type="ARBA" id="ARBA00012418"/>
    </source>
</evidence>
<dbReference type="Pfam" id="PF04566">
    <property type="entry name" value="RNA_pol_Rpb2_4"/>
    <property type="match status" value="1"/>
</dbReference>
<evidence type="ECO:0000259" key="10">
    <source>
        <dbReference type="Pfam" id="PF00562"/>
    </source>
</evidence>
<dbReference type="Pfam" id="PF04561">
    <property type="entry name" value="RNA_pol_Rpb2_2"/>
    <property type="match status" value="1"/>
</dbReference>
<protein>
    <recommendedName>
        <fullName evidence="2">DNA-directed RNA polymerase</fullName>
        <ecNumber evidence="2">2.7.7.6</ecNumber>
    </recommendedName>
</protein>